<dbReference type="PANTHER" id="PTHR34610:SF3">
    <property type="entry name" value="SSL7007 PROTEIN"/>
    <property type="match status" value="1"/>
</dbReference>
<dbReference type="RefSeq" id="WP_378997399.1">
    <property type="nucleotide sequence ID" value="NZ_JBHSMT010000013.1"/>
</dbReference>
<dbReference type="InterPro" id="IPR002850">
    <property type="entry name" value="PIN_toxin-like"/>
</dbReference>
<accession>A0ABW0M803</accession>
<dbReference type="PANTHER" id="PTHR34610">
    <property type="entry name" value="SSL7007 PROTEIN"/>
    <property type="match status" value="1"/>
</dbReference>
<dbReference type="InterPro" id="IPR029060">
    <property type="entry name" value="PIN-like_dom_sf"/>
</dbReference>
<dbReference type="InterPro" id="IPR002716">
    <property type="entry name" value="PIN_dom"/>
</dbReference>
<evidence type="ECO:0000313" key="3">
    <source>
        <dbReference type="Proteomes" id="UP001596045"/>
    </source>
</evidence>
<proteinExistence type="predicted"/>
<comment type="caution">
    <text evidence="2">The sequence shown here is derived from an EMBL/GenBank/DDBJ whole genome shotgun (WGS) entry which is preliminary data.</text>
</comment>
<organism evidence="2 3">
    <name type="scientific">Paraherbaspirillum soli</name>
    <dbReference type="NCBI Taxonomy" id="631222"/>
    <lineage>
        <taxon>Bacteria</taxon>
        <taxon>Pseudomonadati</taxon>
        <taxon>Pseudomonadota</taxon>
        <taxon>Betaproteobacteria</taxon>
        <taxon>Burkholderiales</taxon>
        <taxon>Oxalobacteraceae</taxon>
        <taxon>Paraherbaspirillum</taxon>
    </lineage>
</organism>
<dbReference type="NCBIfam" id="TIGR00305">
    <property type="entry name" value="putative toxin-antitoxin system toxin component, PIN family"/>
    <property type="match status" value="1"/>
</dbReference>
<sequence>MNQGLNQQRIVLDTNVCLDLFVFRDPRWAALMAALQAGEIEAVTRADCRNEWQRVLHYQHLPISDETRTGINAEFDSLIHCLAADALSPRTDIRLPLCSDTDDQKFLELALGARAATLVTKDKALLKLARKTAKAGLFSIVTPQAWRLPSLADS</sequence>
<dbReference type="Pfam" id="PF13470">
    <property type="entry name" value="PIN_3"/>
    <property type="match status" value="1"/>
</dbReference>
<feature type="domain" description="PIN" evidence="1">
    <location>
        <begin position="9"/>
        <end position="124"/>
    </location>
</feature>
<dbReference type="EMBL" id="JBHSMT010000013">
    <property type="protein sequence ID" value="MFC5474330.1"/>
    <property type="molecule type" value="Genomic_DNA"/>
</dbReference>
<evidence type="ECO:0000313" key="2">
    <source>
        <dbReference type="EMBL" id="MFC5474330.1"/>
    </source>
</evidence>
<keyword evidence="3" id="KW-1185">Reference proteome</keyword>
<dbReference type="SUPFAM" id="SSF88723">
    <property type="entry name" value="PIN domain-like"/>
    <property type="match status" value="1"/>
</dbReference>
<dbReference type="Proteomes" id="UP001596045">
    <property type="component" value="Unassembled WGS sequence"/>
</dbReference>
<protein>
    <submittedName>
        <fullName evidence="2">Toxin-antitoxin system toxin component, PIN family</fullName>
    </submittedName>
</protein>
<gene>
    <name evidence="2" type="ORF">ACFPM8_10210</name>
</gene>
<name>A0ABW0M803_9BURK</name>
<evidence type="ECO:0000259" key="1">
    <source>
        <dbReference type="Pfam" id="PF13470"/>
    </source>
</evidence>
<reference evidence="3" key="1">
    <citation type="journal article" date="2019" name="Int. J. Syst. Evol. Microbiol.">
        <title>The Global Catalogue of Microorganisms (GCM) 10K type strain sequencing project: providing services to taxonomists for standard genome sequencing and annotation.</title>
        <authorList>
            <consortium name="The Broad Institute Genomics Platform"/>
            <consortium name="The Broad Institute Genome Sequencing Center for Infectious Disease"/>
            <person name="Wu L."/>
            <person name="Ma J."/>
        </authorList>
    </citation>
    <scope>NUCLEOTIDE SEQUENCE [LARGE SCALE GENOMIC DNA]</scope>
    <source>
        <strain evidence="3">JCM 17066</strain>
    </source>
</reference>